<reference evidence="1 2" key="2">
    <citation type="journal article" date="2022" name="Mol. Ecol. Resour.">
        <title>The genomes of chicory, endive, great burdock and yacon provide insights into Asteraceae paleo-polyploidization history and plant inulin production.</title>
        <authorList>
            <person name="Fan W."/>
            <person name="Wang S."/>
            <person name="Wang H."/>
            <person name="Wang A."/>
            <person name="Jiang F."/>
            <person name="Liu H."/>
            <person name="Zhao H."/>
            <person name="Xu D."/>
            <person name="Zhang Y."/>
        </authorList>
    </citation>
    <scope>NUCLEOTIDE SEQUENCE [LARGE SCALE GENOMIC DNA]</scope>
    <source>
        <strain evidence="2">cv. Niubang</strain>
    </source>
</reference>
<reference evidence="2" key="1">
    <citation type="journal article" date="2022" name="Mol. Ecol. Resour.">
        <title>The genomes of chicory, endive, great burdock and yacon provide insights into Asteraceae palaeo-polyploidization history and plant inulin production.</title>
        <authorList>
            <person name="Fan W."/>
            <person name="Wang S."/>
            <person name="Wang H."/>
            <person name="Wang A."/>
            <person name="Jiang F."/>
            <person name="Liu H."/>
            <person name="Zhao H."/>
            <person name="Xu D."/>
            <person name="Zhang Y."/>
        </authorList>
    </citation>
    <scope>NUCLEOTIDE SEQUENCE [LARGE SCALE GENOMIC DNA]</scope>
    <source>
        <strain evidence="2">cv. Niubang</strain>
    </source>
</reference>
<evidence type="ECO:0000313" key="2">
    <source>
        <dbReference type="Proteomes" id="UP001055879"/>
    </source>
</evidence>
<accession>A0ACB8XMP2</accession>
<sequence>MTLRVPTVDVSVVDLTVRLEKMPTYEQIKAAIKEESEGKLKVRIQLGQGSAGLVTKTMLKNEGINAFYNVCPFHICLRVAFVVLLMMFFEKGLSAGLLRQATYTTTRLSTFRIMTNKALEANEGKPLPLYQYALCGLIARAIGASVGSPTDLALIRMINIDEGVLALWKGAGPTVIRAMKCLLLMIKVSSSLKIILVLVRVLQF</sequence>
<proteinExistence type="predicted"/>
<dbReference type="Proteomes" id="UP001055879">
    <property type="component" value="Linkage Group LG16"/>
</dbReference>
<gene>
    <name evidence="1" type="ORF">L6452_40712</name>
</gene>
<name>A0ACB8XMP2_ARCLA</name>
<keyword evidence="2" id="KW-1185">Reference proteome</keyword>
<dbReference type="EMBL" id="CM042062">
    <property type="protein sequence ID" value="KAI3669476.1"/>
    <property type="molecule type" value="Genomic_DNA"/>
</dbReference>
<protein>
    <submittedName>
        <fullName evidence="1">Uncharacterized protein</fullName>
    </submittedName>
</protein>
<organism evidence="1 2">
    <name type="scientific">Arctium lappa</name>
    <name type="common">Greater burdock</name>
    <name type="synonym">Lappa major</name>
    <dbReference type="NCBI Taxonomy" id="4217"/>
    <lineage>
        <taxon>Eukaryota</taxon>
        <taxon>Viridiplantae</taxon>
        <taxon>Streptophyta</taxon>
        <taxon>Embryophyta</taxon>
        <taxon>Tracheophyta</taxon>
        <taxon>Spermatophyta</taxon>
        <taxon>Magnoliopsida</taxon>
        <taxon>eudicotyledons</taxon>
        <taxon>Gunneridae</taxon>
        <taxon>Pentapetalae</taxon>
        <taxon>asterids</taxon>
        <taxon>campanulids</taxon>
        <taxon>Asterales</taxon>
        <taxon>Asteraceae</taxon>
        <taxon>Carduoideae</taxon>
        <taxon>Cardueae</taxon>
        <taxon>Arctiinae</taxon>
        <taxon>Arctium</taxon>
    </lineage>
</organism>
<comment type="caution">
    <text evidence="1">The sequence shown here is derived from an EMBL/GenBank/DDBJ whole genome shotgun (WGS) entry which is preliminary data.</text>
</comment>
<evidence type="ECO:0000313" key="1">
    <source>
        <dbReference type="EMBL" id="KAI3669476.1"/>
    </source>
</evidence>